<organism evidence="3">
    <name type="scientific">Attheya septentrionalis</name>
    <dbReference type="NCBI Taxonomy" id="420275"/>
    <lineage>
        <taxon>Eukaryota</taxon>
        <taxon>Sar</taxon>
        <taxon>Stramenopiles</taxon>
        <taxon>Ochrophyta</taxon>
        <taxon>Bacillariophyta</taxon>
        <taxon>Coscinodiscophyceae</taxon>
        <taxon>Chaetocerotophycidae</taxon>
        <taxon>Chaetocerotales</taxon>
        <taxon>Attheyaceae</taxon>
        <taxon>Attheya</taxon>
    </lineage>
</organism>
<evidence type="ECO:0000259" key="2">
    <source>
        <dbReference type="PROSITE" id="PS50097"/>
    </source>
</evidence>
<gene>
    <name evidence="3" type="ORF">ASEP1449_LOCUS9366</name>
</gene>
<feature type="domain" description="BTB" evidence="2">
    <location>
        <begin position="203"/>
        <end position="268"/>
    </location>
</feature>
<protein>
    <recommendedName>
        <fullName evidence="2">BTB domain-containing protein</fullName>
    </recommendedName>
</protein>
<dbReference type="InterPro" id="IPR011333">
    <property type="entry name" value="SKP1/BTB/POZ_sf"/>
</dbReference>
<evidence type="ECO:0000313" key="3">
    <source>
        <dbReference type="EMBL" id="CAD9817534.1"/>
    </source>
</evidence>
<evidence type="ECO:0000256" key="1">
    <source>
        <dbReference type="SAM" id="MobiDB-lite"/>
    </source>
</evidence>
<dbReference type="EMBL" id="HBHQ01014049">
    <property type="protein sequence ID" value="CAD9817534.1"/>
    <property type="molecule type" value="Transcribed_RNA"/>
</dbReference>
<feature type="compositionally biased region" description="Basic and acidic residues" evidence="1">
    <location>
        <begin position="167"/>
        <end position="176"/>
    </location>
</feature>
<dbReference type="Gene3D" id="3.30.710.10">
    <property type="entry name" value="Potassium Channel Kv1.1, Chain A"/>
    <property type="match status" value="1"/>
</dbReference>
<dbReference type="InterPro" id="IPR000210">
    <property type="entry name" value="BTB/POZ_dom"/>
</dbReference>
<accession>A0A7S2UGG0</accession>
<dbReference type="AlphaFoldDB" id="A0A7S2UGG0"/>
<sequence>MANNGGRNQGGANGGMGNNTNEHVEFTVKAEEDLYLTGNENTIRRVTAETNYSCLMLKTQRFSSLFRHYAKYHGLRKDDLEYYFVNGLENEDTPESVQLQRGDTIMVRKRRKPAPPPPAADDEEFFKDMHELLDDEEHMDCVFLVYPTEEPKTKPAARFSGTKRKMASTEDTKMDICTKPQNPKMEGEEDNKSPAVEQPNLIEIRAHKCVLTARADYFKALFRKSMDSESGVKNAFKESSECIIHVGPEFQPRIIHPMLEFLYTNRISGISSLSTNDLLSLLHLSDKWLLRDLKRLVEHELVRSHMDVNTVARMYCGTEDFNAKRLGRACIEFIMENIREVTSNVAFQEEMEHYPHLCIPVLRAAADLIPEPAHKKSRSGDHGTTNSNSNTAAGGSSTPVASGSKNAAASAGISSPVPDSDP</sequence>
<dbReference type="CDD" id="cd18186">
    <property type="entry name" value="BTB_POZ_ZBTB_KLHL-like"/>
    <property type="match status" value="1"/>
</dbReference>
<feature type="region of interest" description="Disordered" evidence="1">
    <location>
        <begin position="1"/>
        <end position="21"/>
    </location>
</feature>
<reference evidence="3" key="1">
    <citation type="submission" date="2021-01" db="EMBL/GenBank/DDBJ databases">
        <authorList>
            <person name="Corre E."/>
            <person name="Pelletier E."/>
            <person name="Niang G."/>
            <person name="Scheremetjew M."/>
            <person name="Finn R."/>
            <person name="Kale V."/>
            <person name="Holt S."/>
            <person name="Cochrane G."/>
            <person name="Meng A."/>
            <person name="Brown T."/>
            <person name="Cohen L."/>
        </authorList>
    </citation>
    <scope>NUCLEOTIDE SEQUENCE</scope>
    <source>
        <strain evidence="3">CCMP2084</strain>
    </source>
</reference>
<dbReference type="SMART" id="SM00225">
    <property type="entry name" value="BTB"/>
    <property type="match status" value="1"/>
</dbReference>
<feature type="region of interest" description="Disordered" evidence="1">
    <location>
        <begin position="373"/>
        <end position="422"/>
    </location>
</feature>
<dbReference type="Gene3D" id="3.10.20.90">
    <property type="entry name" value="Phosphatidylinositol 3-kinase Catalytic Subunit, Chain A, domain 1"/>
    <property type="match status" value="1"/>
</dbReference>
<dbReference type="PROSITE" id="PS50097">
    <property type="entry name" value="BTB"/>
    <property type="match status" value="1"/>
</dbReference>
<feature type="compositionally biased region" description="Gly residues" evidence="1">
    <location>
        <begin position="7"/>
        <end position="17"/>
    </location>
</feature>
<feature type="region of interest" description="Disordered" evidence="1">
    <location>
        <begin position="154"/>
        <end position="194"/>
    </location>
</feature>
<feature type="compositionally biased region" description="Low complexity" evidence="1">
    <location>
        <begin position="383"/>
        <end position="415"/>
    </location>
</feature>
<proteinExistence type="predicted"/>
<dbReference type="SUPFAM" id="SSF54695">
    <property type="entry name" value="POZ domain"/>
    <property type="match status" value="1"/>
</dbReference>
<dbReference type="Gene3D" id="1.25.40.420">
    <property type="match status" value="1"/>
</dbReference>
<name>A0A7S2UGG0_9STRA</name>
<dbReference type="Pfam" id="PF00651">
    <property type="entry name" value="BTB"/>
    <property type="match status" value="1"/>
</dbReference>
<dbReference type="CDD" id="cd01763">
    <property type="entry name" value="Ubl_SUMO_like"/>
    <property type="match status" value="1"/>
</dbReference>
<dbReference type="PANTHER" id="PTHR24413">
    <property type="entry name" value="SPECKLE-TYPE POZ PROTEIN"/>
    <property type="match status" value="1"/>
</dbReference>